<dbReference type="InterPro" id="IPR015797">
    <property type="entry name" value="NUDIX_hydrolase-like_dom_sf"/>
</dbReference>
<dbReference type="Gene3D" id="3.40.50.620">
    <property type="entry name" value="HUPs"/>
    <property type="match status" value="1"/>
</dbReference>
<keyword evidence="2 4" id="KW-0548">Nucleotidyltransferase</keyword>
<feature type="domain" description="Nudix hydrolase" evidence="3">
    <location>
        <begin position="210"/>
        <end position="346"/>
    </location>
</feature>
<dbReference type="EMBL" id="JABRWJ010000017">
    <property type="protein sequence ID" value="NRF72043.1"/>
    <property type="molecule type" value="Genomic_DNA"/>
</dbReference>
<evidence type="ECO:0000313" key="5">
    <source>
        <dbReference type="Proteomes" id="UP000737171"/>
    </source>
</evidence>
<dbReference type="Pfam" id="PF00293">
    <property type="entry name" value="NUDIX"/>
    <property type="match status" value="1"/>
</dbReference>
<accession>A0ABX2ETR6</accession>
<dbReference type="InterPro" id="IPR000086">
    <property type="entry name" value="NUDIX_hydrolase_dom"/>
</dbReference>
<dbReference type="PANTHER" id="PTHR21342:SF0">
    <property type="entry name" value="BIFUNCTIONAL NMN ADENYLYLTRANSFERASE_NUDIX HYDROLASE"/>
    <property type="match status" value="1"/>
</dbReference>
<protein>
    <submittedName>
        <fullName evidence="4">Bifunctional nicotinamide-nucleotide adenylyltransferase/Nudix hydroxylase</fullName>
    </submittedName>
</protein>
<proteinExistence type="predicted"/>
<evidence type="ECO:0000256" key="1">
    <source>
        <dbReference type="ARBA" id="ARBA00022679"/>
    </source>
</evidence>
<keyword evidence="1" id="KW-0808">Transferase</keyword>
<organism evidence="4 5">
    <name type="scientific">Pseudaquabacterium terrae</name>
    <dbReference type="NCBI Taxonomy" id="2732868"/>
    <lineage>
        <taxon>Bacteria</taxon>
        <taxon>Pseudomonadati</taxon>
        <taxon>Pseudomonadota</taxon>
        <taxon>Betaproteobacteria</taxon>
        <taxon>Burkholderiales</taxon>
        <taxon>Sphaerotilaceae</taxon>
        <taxon>Pseudaquabacterium</taxon>
    </lineage>
</organism>
<dbReference type="CDD" id="cd18873">
    <property type="entry name" value="NUDIX_NadM_like"/>
    <property type="match status" value="1"/>
</dbReference>
<dbReference type="InterPro" id="IPR014729">
    <property type="entry name" value="Rossmann-like_a/b/a_fold"/>
</dbReference>
<evidence type="ECO:0000259" key="3">
    <source>
        <dbReference type="PROSITE" id="PS51462"/>
    </source>
</evidence>
<dbReference type="GO" id="GO:0016779">
    <property type="term" value="F:nucleotidyltransferase activity"/>
    <property type="evidence" value="ECO:0007669"/>
    <property type="project" value="UniProtKB-KW"/>
</dbReference>
<name>A0ABX2ETR6_9BURK</name>
<dbReference type="RefSeq" id="WP_173134527.1">
    <property type="nucleotide sequence ID" value="NZ_JABRWJ010000017.1"/>
</dbReference>
<sequence>MTTEPHDAAVFIGRFQPFHLGHAALLRAALEAAPLCVVVIGSAFQARTPKNPFSWEERAEMFRLALPADQRSRLRFLPVRDYYNEERWTQRVRTGVHALLAEAGIETPRITLVGHFKDATSDYLRGFPGWTLQSVERSGPVDATALRDAYFGCGGDNLDATLAALVDQAPPSTRAMLRAWAALPQYATLTAEWRFIQDYREAWSKVPYPPVFVTVDALVRCGDEVLLIRRGEAPGKGLFALPGGFIDPRETAWQSALRELKEETRLALLDSAMRMALKANVVFDHPDRSQRGRTITHAFYFDLGERERPEVQPGDDAARVEWIPIERLAALEDQFHDDHFHMLDHFLRLTDD</sequence>
<dbReference type="PANTHER" id="PTHR21342">
    <property type="entry name" value="PHOSPHOPANTETHEINE ADENYLYLTRANSFERASE"/>
    <property type="match status" value="1"/>
</dbReference>
<dbReference type="PROSITE" id="PS51462">
    <property type="entry name" value="NUDIX"/>
    <property type="match status" value="1"/>
</dbReference>
<dbReference type="SUPFAM" id="SSF55811">
    <property type="entry name" value="Nudix"/>
    <property type="match status" value="1"/>
</dbReference>
<dbReference type="NCBIfam" id="TIGR00125">
    <property type="entry name" value="cyt_tran_rel"/>
    <property type="match status" value="1"/>
</dbReference>
<gene>
    <name evidence="4" type="ORF">HLB44_34165</name>
</gene>
<dbReference type="SUPFAM" id="SSF52374">
    <property type="entry name" value="Nucleotidylyl transferase"/>
    <property type="match status" value="1"/>
</dbReference>
<reference evidence="4 5" key="1">
    <citation type="submission" date="2020-05" db="EMBL/GenBank/DDBJ databases">
        <title>Aquincola sp. isolate from soil.</title>
        <authorList>
            <person name="Han J."/>
            <person name="Kim D.-U."/>
        </authorList>
    </citation>
    <scope>NUCLEOTIDE SEQUENCE [LARGE SCALE GENOMIC DNA]</scope>
    <source>
        <strain evidence="4 5">S2</strain>
    </source>
</reference>
<dbReference type="Proteomes" id="UP000737171">
    <property type="component" value="Unassembled WGS sequence"/>
</dbReference>
<keyword evidence="5" id="KW-1185">Reference proteome</keyword>
<dbReference type="Gene3D" id="3.90.79.10">
    <property type="entry name" value="Nucleoside Triphosphate Pyrophosphohydrolase"/>
    <property type="match status" value="1"/>
</dbReference>
<evidence type="ECO:0000256" key="2">
    <source>
        <dbReference type="ARBA" id="ARBA00022695"/>
    </source>
</evidence>
<evidence type="ECO:0000313" key="4">
    <source>
        <dbReference type="EMBL" id="NRF72043.1"/>
    </source>
</evidence>
<dbReference type="InterPro" id="IPR004821">
    <property type="entry name" value="Cyt_trans-like"/>
</dbReference>
<dbReference type="Pfam" id="PF01467">
    <property type="entry name" value="CTP_transf_like"/>
    <property type="match status" value="1"/>
</dbReference>
<comment type="caution">
    <text evidence="4">The sequence shown here is derived from an EMBL/GenBank/DDBJ whole genome shotgun (WGS) entry which is preliminary data.</text>
</comment>